<evidence type="ECO:0000313" key="3">
    <source>
        <dbReference type="EMBL" id="EFP01110.1"/>
    </source>
</evidence>
<reference evidence="3" key="1">
    <citation type="submission" date="2007-07" db="EMBL/GenBank/DDBJ databases">
        <title>PCAP assembly of the Caenorhabditis remanei genome.</title>
        <authorList>
            <consortium name="The Caenorhabditis remanei Sequencing Consortium"/>
            <person name="Wilson R.K."/>
        </authorList>
    </citation>
    <scope>NUCLEOTIDE SEQUENCE [LARGE SCALE GENOMIC DNA]</scope>
    <source>
        <strain evidence="3">PB4641</strain>
    </source>
</reference>
<dbReference type="SUPFAM" id="SSF47370">
    <property type="entry name" value="Bromodomain"/>
    <property type="match status" value="1"/>
</dbReference>
<dbReference type="InterPro" id="IPR036427">
    <property type="entry name" value="Bromodomain-like_sf"/>
</dbReference>
<dbReference type="EMBL" id="DS271354">
    <property type="protein sequence ID" value="EFP01110.1"/>
    <property type="molecule type" value="Genomic_DNA"/>
</dbReference>
<dbReference type="Gene3D" id="1.20.920.10">
    <property type="entry name" value="Bromodomain-like"/>
    <property type="match status" value="1"/>
</dbReference>
<protein>
    <submittedName>
        <fullName evidence="3">Uncharacterized protein</fullName>
    </submittedName>
</protein>
<proteinExistence type="predicted"/>
<keyword evidence="1" id="KW-0103">Bromodomain</keyword>
<dbReference type="AlphaFoldDB" id="E3NW69"/>
<dbReference type="eggNOG" id="KOG0955">
    <property type="taxonomic scope" value="Eukaryota"/>
</dbReference>
<feature type="region of interest" description="Disordered" evidence="2">
    <location>
        <begin position="60"/>
        <end position="100"/>
    </location>
</feature>
<dbReference type="STRING" id="31234.E3NW69"/>
<dbReference type="Proteomes" id="UP000008281">
    <property type="component" value="Unassembled WGS sequence"/>
</dbReference>
<dbReference type="InParanoid" id="E3NW69"/>
<name>E3NW69_CAERE</name>
<evidence type="ECO:0000256" key="2">
    <source>
        <dbReference type="SAM" id="MobiDB-lite"/>
    </source>
</evidence>
<sequence>MITLGFKTNDIIISDAIEDLKRIDEKNVFAEPVDLLVYKEKIKNPICLRDITEKSNAKQYEDVAEARSSSSQNRRRRRQHQSPMTVEDVTNTVQEDVKSEEVMTTTKKLSRKRGIQETLLSDSDDVDPSKPSTSGIIPVEFAVRESRLKARNIEEIVPTRTIFGTLRKRVSLFENAPKNLKKPLESPLTQKQTKLTNFFVTTPKVTFFDRIQRKNIDGERFSL</sequence>
<keyword evidence="4" id="KW-1185">Reference proteome</keyword>
<organism evidence="4">
    <name type="scientific">Caenorhabditis remanei</name>
    <name type="common">Caenorhabditis vulgaris</name>
    <dbReference type="NCBI Taxonomy" id="31234"/>
    <lineage>
        <taxon>Eukaryota</taxon>
        <taxon>Metazoa</taxon>
        <taxon>Ecdysozoa</taxon>
        <taxon>Nematoda</taxon>
        <taxon>Chromadorea</taxon>
        <taxon>Rhabditida</taxon>
        <taxon>Rhabditina</taxon>
        <taxon>Rhabditomorpha</taxon>
        <taxon>Rhabditoidea</taxon>
        <taxon>Rhabditidae</taxon>
        <taxon>Peloderinae</taxon>
        <taxon>Caenorhabditis</taxon>
    </lineage>
</organism>
<gene>
    <name evidence="3" type="ORF">CRE_06275</name>
</gene>
<evidence type="ECO:0000256" key="1">
    <source>
        <dbReference type="ARBA" id="ARBA00023117"/>
    </source>
</evidence>
<evidence type="ECO:0000313" key="4">
    <source>
        <dbReference type="Proteomes" id="UP000008281"/>
    </source>
</evidence>
<accession>E3NW69</accession>
<dbReference type="HOGENOM" id="CLU_1241140_0_0_1"/>